<evidence type="ECO:0000256" key="3">
    <source>
        <dbReference type="ARBA" id="ARBA00011881"/>
    </source>
</evidence>
<dbReference type="Gene3D" id="3.40.50.1000">
    <property type="entry name" value="HAD superfamily/HAD-like"/>
    <property type="match status" value="1"/>
</dbReference>
<comment type="similarity">
    <text evidence="2">Belongs to the KdsC family.</text>
</comment>
<dbReference type="SUPFAM" id="SSF56784">
    <property type="entry name" value="HAD-like"/>
    <property type="match status" value="1"/>
</dbReference>
<reference evidence="8 9" key="1">
    <citation type="journal article" date="2014" name="Genome Announc.">
        <title>Draft Genome Sequences of Marine Flavobacterium Nonlabens Strains NR17, NR24, NR27, NR32, NR33, and Ara13.</title>
        <authorList>
            <person name="Nakanishi M."/>
            <person name="Meirelles P."/>
            <person name="Suzuki R."/>
            <person name="Takatani N."/>
            <person name="Mino S."/>
            <person name="Suda W."/>
            <person name="Oshima K."/>
            <person name="Hattori M."/>
            <person name="Ohkuma M."/>
            <person name="Hosokawa M."/>
            <person name="Miyashita K."/>
            <person name="Thompson F.L."/>
            <person name="Niwa A."/>
            <person name="Sawabe T."/>
            <person name="Sawabe T."/>
        </authorList>
    </citation>
    <scope>NUCLEOTIDE SEQUENCE [LARGE SCALE GENOMIC DNA]</scope>
    <source>
        <strain evidence="9">JCM19296</strain>
    </source>
</reference>
<dbReference type="PANTHER" id="PTHR21485:SF3">
    <property type="entry name" value="N-ACYLNEURAMINATE CYTIDYLYLTRANSFERASE"/>
    <property type="match status" value="1"/>
</dbReference>
<feature type="binding site" evidence="7">
    <location>
        <position position="111"/>
    </location>
    <ligand>
        <name>Mg(2+)</name>
        <dbReference type="ChEBI" id="CHEBI:18420"/>
    </ligand>
</feature>
<evidence type="ECO:0000256" key="2">
    <source>
        <dbReference type="ARBA" id="ARBA00005893"/>
    </source>
</evidence>
<dbReference type="EC" id="3.1.3.45" evidence="8"/>
<name>A0A081DG03_NONUL</name>
<feature type="binding site" evidence="7">
    <location>
        <position position="20"/>
    </location>
    <ligand>
        <name>substrate</name>
    </ligand>
</feature>
<dbReference type="AlphaFoldDB" id="A0A081DG03"/>
<dbReference type="Pfam" id="PF08282">
    <property type="entry name" value="Hydrolase_3"/>
    <property type="match status" value="1"/>
</dbReference>
<keyword evidence="6 7" id="KW-0460">Magnesium</keyword>
<dbReference type="SFLD" id="SFLDG01136">
    <property type="entry name" value="C1.6:_Phosphoserine_Phosphatas"/>
    <property type="match status" value="1"/>
</dbReference>
<comment type="cofactor">
    <cofactor evidence="1 7">
        <name>Mg(2+)</name>
        <dbReference type="ChEBI" id="CHEBI:18420"/>
    </cofactor>
</comment>
<dbReference type="InterPro" id="IPR036412">
    <property type="entry name" value="HAD-like_sf"/>
</dbReference>
<evidence type="ECO:0000256" key="4">
    <source>
        <dbReference type="ARBA" id="ARBA00022723"/>
    </source>
</evidence>
<dbReference type="NCBIfam" id="TIGR01670">
    <property type="entry name" value="KdsC-phosphatas"/>
    <property type="match status" value="1"/>
</dbReference>
<accession>A0A081DG03</accession>
<sequence length="177" mass="19463">MAISYKELLHEITTFFFDVDGVLTDGRMLISESGELLRTMNAKDGYAIKTALQQGFNVCIITGGRNNGVKSRLEGLGVKDVFLDAHDKMKYLHQYAAAHDLKPEQMLYMGDDMPDVEAIEFVGLGTCPQDAIAEVKSVSDYISHKHGGDGCVRDVIEQVLKVQGKWHVAGGKNIQSS</sequence>
<comment type="caution">
    <text evidence="8">The sequence shown here is derived from an EMBL/GenBank/DDBJ whole genome shotgun (WGS) entry which is preliminary data.</text>
</comment>
<dbReference type="PANTHER" id="PTHR21485">
    <property type="entry name" value="HAD SUPERFAMILY MEMBERS CMAS AND KDSC"/>
    <property type="match status" value="1"/>
</dbReference>
<dbReference type="EMBL" id="BBLG01000013">
    <property type="protein sequence ID" value="GAK77849.1"/>
    <property type="molecule type" value="Genomic_DNA"/>
</dbReference>
<dbReference type="GO" id="GO:0019143">
    <property type="term" value="F:3-deoxy-manno-octulosonate-8-phosphatase activity"/>
    <property type="evidence" value="ECO:0007669"/>
    <property type="project" value="UniProtKB-EC"/>
</dbReference>
<dbReference type="Proteomes" id="UP000028980">
    <property type="component" value="Unassembled WGS sequence"/>
</dbReference>
<evidence type="ECO:0000313" key="8">
    <source>
        <dbReference type="EMBL" id="GAK77849.1"/>
    </source>
</evidence>
<dbReference type="GO" id="GO:0046872">
    <property type="term" value="F:metal ion binding"/>
    <property type="evidence" value="ECO:0007669"/>
    <property type="project" value="UniProtKB-KW"/>
</dbReference>
<keyword evidence="4 7" id="KW-0479">Metal-binding</keyword>
<protein>
    <submittedName>
        <fullName evidence="8">3-deoxy-D-manno-octulosonate 8-phosphatephosphatase</fullName>
        <ecNumber evidence="8">3.1.3.45</ecNumber>
    </submittedName>
</protein>
<dbReference type="InterPro" id="IPR023214">
    <property type="entry name" value="HAD_sf"/>
</dbReference>
<evidence type="ECO:0000256" key="6">
    <source>
        <dbReference type="ARBA" id="ARBA00022842"/>
    </source>
</evidence>
<dbReference type="InterPro" id="IPR010023">
    <property type="entry name" value="KdsC_fam"/>
</dbReference>
<dbReference type="GO" id="GO:0008781">
    <property type="term" value="F:N-acylneuraminate cytidylyltransferase activity"/>
    <property type="evidence" value="ECO:0007669"/>
    <property type="project" value="TreeGrafter"/>
</dbReference>
<comment type="subunit">
    <text evidence="3">Homotetramer.</text>
</comment>
<dbReference type="SFLD" id="SFLDG01138">
    <property type="entry name" value="C1.6.2:_Deoxy-d-mannose-octulo"/>
    <property type="match status" value="1"/>
</dbReference>
<dbReference type="FunFam" id="3.40.50.1000:FF:000029">
    <property type="entry name" value="3-deoxy-D-manno-octulosonate 8-phosphate phosphatase KdsC"/>
    <property type="match status" value="1"/>
</dbReference>
<feature type="binding site" evidence="7">
    <location>
        <position position="18"/>
    </location>
    <ligand>
        <name>Mg(2+)</name>
        <dbReference type="ChEBI" id="CHEBI:18420"/>
    </ligand>
</feature>
<proteinExistence type="inferred from homology"/>
<evidence type="ECO:0000256" key="7">
    <source>
        <dbReference type="PIRSR" id="PIRSR006118-2"/>
    </source>
</evidence>
<dbReference type="PIRSF" id="PIRSF006118">
    <property type="entry name" value="KDO8-P_Ptase"/>
    <property type="match status" value="1"/>
</dbReference>
<dbReference type="SFLD" id="SFLDS00003">
    <property type="entry name" value="Haloacid_Dehalogenase"/>
    <property type="match status" value="1"/>
</dbReference>
<evidence type="ECO:0000256" key="5">
    <source>
        <dbReference type="ARBA" id="ARBA00022801"/>
    </source>
</evidence>
<evidence type="ECO:0000256" key="1">
    <source>
        <dbReference type="ARBA" id="ARBA00001946"/>
    </source>
</evidence>
<evidence type="ECO:0000313" key="9">
    <source>
        <dbReference type="Proteomes" id="UP000028980"/>
    </source>
</evidence>
<keyword evidence="5 8" id="KW-0378">Hydrolase</keyword>
<dbReference type="InterPro" id="IPR050793">
    <property type="entry name" value="CMP-NeuNAc_synthase"/>
</dbReference>
<gene>
    <name evidence="8" type="ORF">JCM19296_3458</name>
</gene>
<organism evidence="8 9">
    <name type="scientific">Nonlabens ulvanivorans</name>
    <name type="common">Persicivirga ulvanivorans</name>
    <dbReference type="NCBI Taxonomy" id="906888"/>
    <lineage>
        <taxon>Bacteria</taxon>
        <taxon>Pseudomonadati</taxon>
        <taxon>Bacteroidota</taxon>
        <taxon>Flavobacteriia</taxon>
        <taxon>Flavobacteriales</taxon>
        <taxon>Flavobacteriaceae</taxon>
        <taxon>Nonlabens</taxon>
    </lineage>
</organism>